<organism evidence="3 5">
    <name type="scientific">Pseudomonas extremaustralis</name>
    <dbReference type="NCBI Taxonomy" id="359110"/>
    <lineage>
        <taxon>Bacteria</taxon>
        <taxon>Pseudomonadati</taxon>
        <taxon>Pseudomonadota</taxon>
        <taxon>Gammaproteobacteria</taxon>
        <taxon>Pseudomonadales</taxon>
        <taxon>Pseudomonadaceae</taxon>
        <taxon>Pseudomonas</taxon>
    </lineage>
</organism>
<evidence type="ECO:0000313" key="3">
    <source>
        <dbReference type="EMBL" id="TWS02962.1"/>
    </source>
</evidence>
<dbReference type="RefSeq" id="WP_130926107.1">
    <property type="nucleotide sequence ID" value="NZ_LT629689.1"/>
</dbReference>
<evidence type="ECO:0008006" key="6">
    <source>
        <dbReference type="Google" id="ProtNLM"/>
    </source>
</evidence>
<dbReference type="EMBL" id="VFET01000015">
    <property type="protein sequence ID" value="TWS02962.1"/>
    <property type="molecule type" value="Genomic_DNA"/>
</dbReference>
<dbReference type="PROSITE" id="PS51257">
    <property type="entry name" value="PROKAR_LIPOPROTEIN"/>
    <property type="match status" value="1"/>
</dbReference>
<dbReference type="GeneID" id="78552044"/>
<dbReference type="OrthoDB" id="7030957at2"/>
<evidence type="ECO:0000313" key="4">
    <source>
        <dbReference type="Proteomes" id="UP000182858"/>
    </source>
</evidence>
<dbReference type="Proteomes" id="UP000182858">
    <property type="component" value="Chromosome I"/>
</dbReference>
<dbReference type="Proteomes" id="UP000317951">
    <property type="component" value="Unassembled WGS sequence"/>
</dbReference>
<feature type="region of interest" description="Disordered" evidence="1">
    <location>
        <begin position="295"/>
        <end position="320"/>
    </location>
</feature>
<evidence type="ECO:0000313" key="2">
    <source>
        <dbReference type="EMBL" id="SDE65221.1"/>
    </source>
</evidence>
<feature type="compositionally biased region" description="Polar residues" evidence="1">
    <location>
        <begin position="297"/>
        <end position="320"/>
    </location>
</feature>
<sequence length="408" mass="43668">MRLITCITTLTVPIFLTACTASRPEPGTLLKTWSESVANLGIRPVYPLQENLYPGNLLLVPTYPGKSRSDIKPSEFYNYYPIPVGSLDLCALYLPIKNAPEMPLVENYVAPGASKDKVLTPWAPTAINYSNLNCHAYNGTDFKLNRTVAFPAFQFGALVEAGGGANLMAGTVGAKGSAAGKDDYLMTISVPSATVIRVDIADLLTARFLDRFYPRGGAEKLNSDIGAVMSAAVFIDKEGTLSMPELLLVSEVYYANAIDVSVTASAARSAQLAASTQALVERFEKLDALQRKMDALSGTSHDSGTTGQAQTTPSQNKAQTVAATETQQSIKNELVQQMSQTQSEINALSNTILPNAPGVTGAVKSVTRSGVTLTQVFPRPLAIGYRALAYDPVFFMQRLANKPGKKTP</sequence>
<evidence type="ECO:0000256" key="1">
    <source>
        <dbReference type="SAM" id="MobiDB-lite"/>
    </source>
</evidence>
<protein>
    <recommendedName>
        <fullName evidence="6">Lipoprotein</fullName>
    </recommendedName>
</protein>
<keyword evidence="4" id="KW-1185">Reference proteome</keyword>
<gene>
    <name evidence="3" type="ORF">FIV36_18665</name>
    <name evidence="2" type="ORF">SAMN05216591_0504</name>
</gene>
<evidence type="ECO:0000313" key="5">
    <source>
        <dbReference type="Proteomes" id="UP000317951"/>
    </source>
</evidence>
<dbReference type="AlphaFoldDB" id="A0A5C5QB68"/>
<reference evidence="2 4" key="1">
    <citation type="submission" date="2016-10" db="EMBL/GenBank/DDBJ databases">
        <authorList>
            <person name="Varghese N."/>
            <person name="Submissions S."/>
        </authorList>
    </citation>
    <scope>NUCLEOTIDE SEQUENCE [LARGE SCALE GENOMIC DNA]</scope>
    <source>
        <strain evidence="2 4">DSM 17835</strain>
    </source>
</reference>
<proteinExistence type="predicted"/>
<reference evidence="3 5" key="2">
    <citation type="submission" date="2019-06" db="EMBL/GenBank/DDBJ databases">
        <title>Pseudomonas bimorpha sp. nov. isolated from bovine raw milk and skim milk concentrate.</title>
        <authorList>
            <person name="Hofmann K."/>
            <person name="Huptas C."/>
            <person name="Doll E."/>
            <person name="Scherer S."/>
            <person name="Wenning M."/>
        </authorList>
    </citation>
    <scope>NUCLEOTIDE SEQUENCE [LARGE SCALE GENOMIC DNA]</scope>
    <source>
        <strain evidence="3 5">DSM 17835</strain>
    </source>
</reference>
<dbReference type="EMBL" id="LT629689">
    <property type="protein sequence ID" value="SDE65221.1"/>
    <property type="molecule type" value="Genomic_DNA"/>
</dbReference>
<accession>A0A5C5QB68</accession>
<name>A0A5C5QB68_9PSED</name>